<evidence type="ECO:0000259" key="2">
    <source>
        <dbReference type="Pfam" id="PF03972"/>
    </source>
</evidence>
<organism evidence="4 5">
    <name type="scientific">Pacificitalea manganoxidans</name>
    <dbReference type="NCBI Taxonomy" id="1411902"/>
    <lineage>
        <taxon>Bacteria</taxon>
        <taxon>Pseudomonadati</taxon>
        <taxon>Pseudomonadota</taxon>
        <taxon>Alphaproteobacteria</taxon>
        <taxon>Rhodobacterales</taxon>
        <taxon>Paracoccaceae</taxon>
        <taxon>Pacificitalea</taxon>
    </lineage>
</organism>
<dbReference type="AlphaFoldDB" id="A0A291M474"/>
<evidence type="ECO:0000259" key="3">
    <source>
        <dbReference type="Pfam" id="PF19305"/>
    </source>
</evidence>
<dbReference type="InterPro" id="IPR045336">
    <property type="entry name" value="MmgE_PrpD_N"/>
</dbReference>
<feature type="domain" description="MmgE/PrpD C-terminal" evidence="3">
    <location>
        <begin position="289"/>
        <end position="475"/>
    </location>
</feature>
<name>A0A291M474_9RHOB</name>
<dbReference type="InterPro" id="IPR042183">
    <property type="entry name" value="MmgE/PrpD_sf_1"/>
</dbReference>
<dbReference type="Pfam" id="PF19305">
    <property type="entry name" value="MmgE_PrpD_C"/>
    <property type="match status" value="1"/>
</dbReference>
<sequence length="504" mass="54345">MIDHHIRPLRAGERRPREEELAWKIAELATDPAPDDPDALRMAAWRIVDDWAVAIAALNRPAVIAARGAALAHPVEPSRPGGATVLGMGAARFDPFWAGYANATAIRELDFNDSFFAAESSHPGDVIGPLAAVAQARGCDGRALLRGIVTAYEVQVDLVKGVALNRYRIDHVAHLGPAVAAGIGTMLDLPVTQVYHAVNLAAHLAVSTRQTRKNQISTYKANAPGHIGQIAMLAVDRAMRGETSPAPVYEGDYGLLAILLGGPDVRVTVPLPAPGTPKRAILETYPKEHSAGYHGQAMIDLAFRMRAQVPDPEQIDEIVIHTKELTHLVMGSGAGDPEKWDPKASRETLDHSAMYIFAVAFQDGVWDHHRSYDPARAAREDTVRLWRKISTRADPGWTAAFTDPAPLDKAHGGRVEIRLRDGQIVSDELRVADAHPRGARPFGPDQYRQKFLTLAEGLVAPEECTRFLDAVAGLETAAAGALGELRIAALPDALHTGLSGLFTS</sequence>
<evidence type="ECO:0000313" key="5">
    <source>
        <dbReference type="Proteomes" id="UP000219050"/>
    </source>
</evidence>
<dbReference type="GO" id="GO:0016829">
    <property type="term" value="F:lyase activity"/>
    <property type="evidence" value="ECO:0007669"/>
    <property type="project" value="InterPro"/>
</dbReference>
<dbReference type="OrthoDB" id="9797528at2"/>
<gene>
    <name evidence="4" type="ORF">CBW24_15435</name>
</gene>
<dbReference type="EMBL" id="CP021405">
    <property type="protein sequence ID" value="ATI43545.1"/>
    <property type="molecule type" value="Genomic_DNA"/>
</dbReference>
<reference evidence="4 5" key="1">
    <citation type="submission" date="2017-05" db="EMBL/GenBank/DDBJ databases">
        <title>Comparative genomic and metabolic analysis of manganese-oxidizing mechanisms in Celeribater manganoxidans DY25T: its adaption to the environment of polymetallic nodule.</title>
        <authorList>
            <person name="Wang X."/>
        </authorList>
    </citation>
    <scope>NUCLEOTIDE SEQUENCE [LARGE SCALE GENOMIC DNA]</scope>
    <source>
        <strain evidence="4 5">DY25</strain>
        <plasmid evidence="5">pdy25-a</plasmid>
    </source>
</reference>
<dbReference type="RefSeq" id="WP_097374301.1">
    <property type="nucleotide sequence ID" value="NZ_CP021405.1"/>
</dbReference>
<dbReference type="InterPro" id="IPR036148">
    <property type="entry name" value="MmgE/PrpD_sf"/>
</dbReference>
<dbReference type="SUPFAM" id="SSF103378">
    <property type="entry name" value="2-methylcitrate dehydratase PrpD"/>
    <property type="match status" value="1"/>
</dbReference>
<dbReference type="InterPro" id="IPR005656">
    <property type="entry name" value="MmgE_PrpD"/>
</dbReference>
<dbReference type="InterPro" id="IPR042188">
    <property type="entry name" value="MmgE/PrpD_sf_2"/>
</dbReference>
<dbReference type="InterPro" id="IPR045337">
    <property type="entry name" value="MmgE_PrpD_C"/>
</dbReference>
<dbReference type="PANTHER" id="PTHR16943">
    <property type="entry name" value="2-METHYLCITRATE DEHYDRATASE-RELATED"/>
    <property type="match status" value="1"/>
</dbReference>
<accession>A0A291M474</accession>
<dbReference type="Gene3D" id="1.10.4100.10">
    <property type="entry name" value="2-methylcitrate dehydratase PrpD"/>
    <property type="match status" value="1"/>
</dbReference>
<protein>
    <submittedName>
        <fullName evidence="4">2-methylcitrate dehydratase</fullName>
    </submittedName>
</protein>
<keyword evidence="4" id="KW-0614">Plasmid</keyword>
<proteinExistence type="inferred from homology"/>
<dbReference type="KEGG" id="cmag:CBW24_15435"/>
<evidence type="ECO:0000313" key="4">
    <source>
        <dbReference type="EMBL" id="ATI43545.1"/>
    </source>
</evidence>
<dbReference type="Proteomes" id="UP000219050">
    <property type="component" value="Plasmid pDY25-A"/>
</dbReference>
<keyword evidence="5" id="KW-1185">Reference proteome</keyword>
<dbReference type="Gene3D" id="3.30.1330.120">
    <property type="entry name" value="2-methylcitrate dehydratase PrpD"/>
    <property type="match status" value="1"/>
</dbReference>
<feature type="domain" description="MmgE/PrpD N-terminal" evidence="2">
    <location>
        <begin position="19"/>
        <end position="266"/>
    </location>
</feature>
<geneLocation type="plasmid" evidence="5">
    <name>pdy25-a</name>
</geneLocation>
<dbReference type="Pfam" id="PF03972">
    <property type="entry name" value="MmgE_PrpD_N"/>
    <property type="match status" value="1"/>
</dbReference>
<comment type="similarity">
    <text evidence="1">Belongs to the PrpD family.</text>
</comment>
<evidence type="ECO:0000256" key="1">
    <source>
        <dbReference type="ARBA" id="ARBA00006174"/>
    </source>
</evidence>
<dbReference type="PANTHER" id="PTHR16943:SF8">
    <property type="entry name" value="2-METHYLCITRATE DEHYDRATASE"/>
    <property type="match status" value="1"/>
</dbReference>